<dbReference type="Gene3D" id="2.60.40.10">
    <property type="entry name" value="Immunoglobulins"/>
    <property type="match status" value="1"/>
</dbReference>
<keyword evidence="6" id="KW-1185">Reference proteome</keyword>
<dbReference type="InterPro" id="IPR032379">
    <property type="entry name" value="DUF4874"/>
</dbReference>
<reference evidence="5 6" key="1">
    <citation type="submission" date="2013-10" db="EMBL/GenBank/DDBJ databases">
        <authorList>
            <person name="Wang G."/>
            <person name="Zhuang W."/>
        </authorList>
    </citation>
    <scope>NUCLEOTIDE SEQUENCE [LARGE SCALE GENOMIC DNA]</scope>
    <source>
        <strain evidence="5 6">DSM 20118</strain>
    </source>
</reference>
<dbReference type="SUPFAM" id="SSF49265">
    <property type="entry name" value="Fibronectin type III"/>
    <property type="match status" value="1"/>
</dbReference>
<comment type="caution">
    <text evidence="5">The sequence shown here is derived from an EMBL/GenBank/DDBJ whole genome shotgun (WGS) entry which is preliminary data.</text>
</comment>
<organism evidence="5 6">
    <name type="scientific">Cellulomonas cellasea DSM 20118</name>
    <dbReference type="NCBI Taxonomy" id="1408250"/>
    <lineage>
        <taxon>Bacteria</taxon>
        <taxon>Bacillati</taxon>
        <taxon>Actinomycetota</taxon>
        <taxon>Actinomycetes</taxon>
        <taxon>Micrococcales</taxon>
        <taxon>Cellulomonadaceae</taxon>
        <taxon>Cellulomonas</taxon>
    </lineage>
</organism>
<dbReference type="PROSITE" id="PS50853">
    <property type="entry name" value="FN3"/>
    <property type="match status" value="1"/>
</dbReference>
<keyword evidence="3" id="KW-0732">Signal</keyword>
<dbReference type="SMART" id="SM00060">
    <property type="entry name" value="FN3"/>
    <property type="match status" value="1"/>
</dbReference>
<sequence>MIVGAVLALVAGLLVAPGTAHAATTTYTADNSIFPNPERGFRDSVDILRLSAAEIRSARTTNSITLLHSYLRLDAFRTSDIDRATLDGLSAGLATARANGAKVVLRASYNFGPYPDSQPDASEGWIARHLDQLAPVLAANADVIAFIEAGFIGAWGEWHTSTHGHDTNVDAKVRILKNILAAASSEQVALRYPSDVRLMQSRLGSAELNRIGSHLDCYGASDPGDMGTWGRDGSTPQADKALIAAVGVDRFVGGETCNHVNTTRADCTTALAEMPAMHFTQLNIEYEPTVIQNYRDQGCFDTMQRNFGYRLRVTTATYPTSLSPGGVLPLEIDVTNSGWASVLNPRPVFAVLDGPGGTFPIAMSADPRTWESGQDTRISQSVTVPSNVPAGTYRLALWLPDEATALRGDPRYSIRLANTGTWDAATGLNVLATGITVGAQSDTTPPSVPTGVRATVSGSSATVAWTASSDAAGGSGVAGHEVLRGGTVVGTVGPDVTTFTQTGLPAGAYSYTVRAYDGAGNRSAASAAATVTVAATAGVTRLVLDNYDGNPAWGTGRNDLARWTGANAFANGSGAGVISGGALRLQYARTGWFGSDITRDLSDRSVMVVRVRGLMGGEQNHIGVSIGGVTKRFSEYSTSSGGNAVITPAFQDIRIPLVANGINRAAPGQLALSFWHGGSSTVWIDEIRFE</sequence>
<dbReference type="EMBL" id="AXNT01000053">
    <property type="protein sequence ID" value="KGM02325.1"/>
    <property type="molecule type" value="Genomic_DNA"/>
</dbReference>
<keyword evidence="1" id="KW-0326">Glycosidase</keyword>
<keyword evidence="1" id="KW-0378">Hydrolase</keyword>
<protein>
    <recommendedName>
        <fullName evidence="4">Fibronectin type-III domain-containing protein</fullName>
    </recommendedName>
</protein>
<dbReference type="InterPro" id="IPR003961">
    <property type="entry name" value="FN3_dom"/>
</dbReference>
<dbReference type="Pfam" id="PF16116">
    <property type="entry name" value="DUF4832"/>
    <property type="match status" value="1"/>
</dbReference>
<feature type="chain" id="PRO_5001959308" description="Fibronectin type-III domain-containing protein" evidence="3">
    <location>
        <begin position="23"/>
        <end position="690"/>
    </location>
</feature>
<dbReference type="Proteomes" id="UP000029833">
    <property type="component" value="Unassembled WGS sequence"/>
</dbReference>
<evidence type="ECO:0000256" key="2">
    <source>
        <dbReference type="ARBA" id="ARBA00023326"/>
    </source>
</evidence>
<dbReference type="CDD" id="cd00063">
    <property type="entry name" value="FN3"/>
    <property type="match status" value="1"/>
</dbReference>
<evidence type="ECO:0000313" key="6">
    <source>
        <dbReference type="Proteomes" id="UP000029833"/>
    </source>
</evidence>
<proteinExistence type="predicted"/>
<feature type="domain" description="Fibronectin type-III" evidence="4">
    <location>
        <begin position="445"/>
        <end position="536"/>
    </location>
</feature>
<dbReference type="InterPro" id="IPR036116">
    <property type="entry name" value="FN3_sf"/>
</dbReference>
<keyword evidence="2" id="KW-0624">Polysaccharide degradation</keyword>
<feature type="signal peptide" evidence="3">
    <location>
        <begin position="1"/>
        <end position="22"/>
    </location>
</feature>
<name>A0A0A0B672_9CELL</name>
<gene>
    <name evidence="5" type="ORF">Q760_14145</name>
</gene>
<evidence type="ECO:0000313" key="5">
    <source>
        <dbReference type="EMBL" id="KGM02325.1"/>
    </source>
</evidence>
<dbReference type="GO" id="GO:0000272">
    <property type="term" value="P:polysaccharide catabolic process"/>
    <property type="evidence" value="ECO:0007669"/>
    <property type="project" value="UniProtKB-KW"/>
</dbReference>
<evidence type="ECO:0000256" key="3">
    <source>
        <dbReference type="SAM" id="SignalP"/>
    </source>
</evidence>
<dbReference type="AlphaFoldDB" id="A0A0A0B672"/>
<dbReference type="GO" id="GO:0016798">
    <property type="term" value="F:hydrolase activity, acting on glycosyl bonds"/>
    <property type="evidence" value="ECO:0007669"/>
    <property type="project" value="UniProtKB-KW"/>
</dbReference>
<dbReference type="InterPro" id="IPR032267">
    <property type="entry name" value="DUF4832"/>
</dbReference>
<evidence type="ECO:0000259" key="4">
    <source>
        <dbReference type="PROSITE" id="PS50853"/>
    </source>
</evidence>
<dbReference type="InterPro" id="IPR013783">
    <property type="entry name" value="Ig-like_fold"/>
</dbReference>
<accession>A0A0A0B672</accession>
<dbReference type="Gene3D" id="2.60.120.430">
    <property type="entry name" value="Galactose-binding lectin"/>
    <property type="match status" value="1"/>
</dbReference>
<dbReference type="Pfam" id="PF16173">
    <property type="entry name" value="DUF4874"/>
    <property type="match status" value="1"/>
</dbReference>
<dbReference type="RefSeq" id="WP_052104046.1">
    <property type="nucleotide sequence ID" value="NZ_AXNT01000053.1"/>
</dbReference>
<evidence type="ECO:0000256" key="1">
    <source>
        <dbReference type="ARBA" id="ARBA00023295"/>
    </source>
</evidence>
<keyword evidence="2" id="KW-0119">Carbohydrate metabolism</keyword>